<accession>A0A837D877</accession>
<sequence>MTVLRGWRWEALPPTPTDCPPSLTAVVRRPFVSAPGADSGTDHGGMHYVATSRTHFARITRMSEETVKSTDRLREPEVRDA</sequence>
<evidence type="ECO:0000313" key="1">
    <source>
        <dbReference type="EMBL" id="KHF43760.1"/>
    </source>
</evidence>
<organism evidence="1 2">
    <name type="scientific">Saccharomonospora viridis</name>
    <dbReference type="NCBI Taxonomy" id="1852"/>
    <lineage>
        <taxon>Bacteria</taxon>
        <taxon>Bacillati</taxon>
        <taxon>Actinomycetota</taxon>
        <taxon>Actinomycetes</taxon>
        <taxon>Pseudonocardiales</taxon>
        <taxon>Pseudonocardiaceae</taxon>
        <taxon>Saccharomonospora</taxon>
    </lineage>
</organism>
<reference evidence="1 2" key="1">
    <citation type="submission" date="2014-10" db="EMBL/GenBank/DDBJ databases">
        <title>Genome sequence of Micropolyspora internatus JCM3315.</title>
        <authorList>
            <person name="Shin S.-K."/>
            <person name="Yi H."/>
        </authorList>
    </citation>
    <scope>NUCLEOTIDE SEQUENCE [LARGE SCALE GENOMIC DNA]</scope>
    <source>
        <strain evidence="1 2">JCM 3315</strain>
    </source>
</reference>
<name>A0A837D877_9PSEU</name>
<dbReference type="AlphaFoldDB" id="A0A837D877"/>
<comment type="caution">
    <text evidence="1">The sequence shown here is derived from an EMBL/GenBank/DDBJ whole genome shotgun (WGS) entry which is preliminary data.</text>
</comment>
<proteinExistence type="predicted"/>
<evidence type="ECO:0000313" key="2">
    <source>
        <dbReference type="Proteomes" id="UP000030848"/>
    </source>
</evidence>
<gene>
    <name evidence="1" type="ORF">MINT15_24850</name>
</gene>
<dbReference type="Proteomes" id="UP000030848">
    <property type="component" value="Unassembled WGS sequence"/>
</dbReference>
<protein>
    <submittedName>
        <fullName evidence="1">Uncharacterized protein</fullName>
    </submittedName>
</protein>
<dbReference type="EMBL" id="JRZE01000005">
    <property type="protein sequence ID" value="KHF43760.1"/>
    <property type="molecule type" value="Genomic_DNA"/>
</dbReference>